<keyword evidence="3" id="KW-1185">Reference proteome</keyword>
<sequence length="179" mass="19302">MVQQVELARRQVQRRPAQRRLPRARVDPQLADEHRGLAGVAGAAAQHRAHPGVELGRRERLDHVVVGARVEAADDLGLVVAGGGDDDGHRADAAQHPQQLQAVEVGQAEVEHHEVGPLLERGLQPVHRGVRGGHRVPAFAQRPDQRGADGEVVLDEQQAGHTTQPIPPRHARGPALTLP</sequence>
<protein>
    <submittedName>
        <fullName evidence="2">Uncharacterized protein</fullName>
    </submittedName>
</protein>
<feature type="region of interest" description="Disordered" evidence="1">
    <location>
        <begin position="136"/>
        <end position="179"/>
    </location>
</feature>
<organism evidence="2 3">
    <name type="scientific">Phytohabitans suffuscus</name>
    <dbReference type="NCBI Taxonomy" id="624315"/>
    <lineage>
        <taxon>Bacteria</taxon>
        <taxon>Bacillati</taxon>
        <taxon>Actinomycetota</taxon>
        <taxon>Actinomycetes</taxon>
        <taxon>Micromonosporales</taxon>
        <taxon>Micromonosporaceae</taxon>
    </lineage>
</organism>
<proteinExistence type="predicted"/>
<name>A0A6F8YQE1_9ACTN</name>
<dbReference type="Proteomes" id="UP000503011">
    <property type="component" value="Chromosome"/>
</dbReference>
<reference evidence="2 3" key="2">
    <citation type="submission" date="2020-03" db="EMBL/GenBank/DDBJ databases">
        <authorList>
            <person name="Ichikawa N."/>
            <person name="Kimura A."/>
            <person name="Kitahashi Y."/>
            <person name="Uohara A."/>
        </authorList>
    </citation>
    <scope>NUCLEOTIDE SEQUENCE [LARGE SCALE GENOMIC DNA]</scope>
    <source>
        <strain evidence="2 3">NBRC 105367</strain>
    </source>
</reference>
<dbReference type="EMBL" id="AP022871">
    <property type="protein sequence ID" value="BCB88405.1"/>
    <property type="molecule type" value="Genomic_DNA"/>
</dbReference>
<reference evidence="2 3" key="1">
    <citation type="submission" date="2020-03" db="EMBL/GenBank/DDBJ databases">
        <title>Whole genome shotgun sequence of Phytohabitans suffuscus NBRC 105367.</title>
        <authorList>
            <person name="Komaki H."/>
            <person name="Tamura T."/>
        </authorList>
    </citation>
    <scope>NUCLEOTIDE SEQUENCE [LARGE SCALE GENOMIC DNA]</scope>
    <source>
        <strain evidence="2 3">NBRC 105367</strain>
    </source>
</reference>
<dbReference type="KEGG" id="psuu:Psuf_057180"/>
<evidence type="ECO:0000313" key="3">
    <source>
        <dbReference type="Proteomes" id="UP000503011"/>
    </source>
</evidence>
<accession>A0A6F8YQE1</accession>
<feature type="compositionally biased region" description="Basic residues" evidence="1">
    <location>
        <begin position="11"/>
        <end position="23"/>
    </location>
</feature>
<dbReference type="AlphaFoldDB" id="A0A6F8YQE1"/>
<evidence type="ECO:0000313" key="2">
    <source>
        <dbReference type="EMBL" id="BCB88405.1"/>
    </source>
</evidence>
<feature type="region of interest" description="Disordered" evidence="1">
    <location>
        <begin position="1"/>
        <end position="23"/>
    </location>
</feature>
<evidence type="ECO:0000256" key="1">
    <source>
        <dbReference type="SAM" id="MobiDB-lite"/>
    </source>
</evidence>
<gene>
    <name evidence="2" type="ORF">Psuf_057180</name>
</gene>